<comment type="cofactor">
    <cofactor evidence="1 10">
        <name>FAD</name>
        <dbReference type="ChEBI" id="CHEBI:57692"/>
    </cofactor>
</comment>
<evidence type="ECO:0000256" key="3">
    <source>
        <dbReference type="ARBA" id="ARBA00004496"/>
    </source>
</evidence>
<dbReference type="PANTHER" id="PTHR11552:SF201">
    <property type="entry name" value="GLUCOSE-METHANOL-CHOLINE OXIDOREDUCTASE N-TERMINAL DOMAIN-CONTAINING PROTEIN"/>
    <property type="match status" value="1"/>
</dbReference>
<comment type="similarity">
    <text evidence="4 11">Belongs to the GMC oxidoreductase family.</text>
</comment>
<dbReference type="OrthoDB" id="269227at2759"/>
<dbReference type="PIRSF" id="PIRSF000137">
    <property type="entry name" value="Alcohol_oxidase"/>
    <property type="match status" value="1"/>
</dbReference>
<keyword evidence="7 11" id="KW-0285">Flavoprotein</keyword>
<comment type="subcellular location">
    <subcellularLocation>
        <location evidence="3">Cytoplasm</location>
    </subcellularLocation>
    <subcellularLocation>
        <location evidence="2">Secreted</location>
        <location evidence="2">Cell wall</location>
    </subcellularLocation>
</comment>
<evidence type="ECO:0000256" key="7">
    <source>
        <dbReference type="ARBA" id="ARBA00022630"/>
    </source>
</evidence>
<evidence type="ECO:0000259" key="12">
    <source>
        <dbReference type="PROSITE" id="PS00623"/>
    </source>
</evidence>
<dbReference type="InterPro" id="IPR036188">
    <property type="entry name" value="FAD/NAD-bd_sf"/>
</dbReference>
<dbReference type="GO" id="GO:0050660">
    <property type="term" value="F:flavin adenine dinucleotide binding"/>
    <property type="evidence" value="ECO:0007669"/>
    <property type="project" value="InterPro"/>
</dbReference>
<evidence type="ECO:0000256" key="10">
    <source>
        <dbReference type="PIRSR" id="PIRSR000137-2"/>
    </source>
</evidence>
<dbReference type="Gene3D" id="3.50.50.60">
    <property type="entry name" value="FAD/NAD(P)-binding domain"/>
    <property type="match status" value="1"/>
</dbReference>
<evidence type="ECO:0000313" key="14">
    <source>
        <dbReference type="EMBL" id="KAF7718296.1"/>
    </source>
</evidence>
<proteinExistence type="inferred from homology"/>
<dbReference type="Pfam" id="PF00732">
    <property type="entry name" value="GMC_oxred_N"/>
    <property type="match status" value="1"/>
</dbReference>
<evidence type="ECO:0000313" key="15">
    <source>
        <dbReference type="Proteomes" id="UP000631181"/>
    </source>
</evidence>
<evidence type="ECO:0000256" key="9">
    <source>
        <dbReference type="ARBA" id="ARBA00023002"/>
    </source>
</evidence>
<accession>A0A8J8W515</accession>
<dbReference type="PROSITE" id="PS00624">
    <property type="entry name" value="GMC_OXRED_2"/>
    <property type="match status" value="1"/>
</dbReference>
<dbReference type="AlphaFoldDB" id="A0A8J8W515"/>
<feature type="domain" description="Glucose-methanol-choline oxidoreductase N-terminal" evidence="12">
    <location>
        <begin position="87"/>
        <end position="110"/>
    </location>
</feature>
<dbReference type="Proteomes" id="UP000631181">
    <property type="component" value="Unassembled WGS sequence"/>
</dbReference>
<dbReference type="Pfam" id="PF05199">
    <property type="entry name" value="GMC_oxred_C"/>
    <property type="match status" value="1"/>
</dbReference>
<keyword evidence="5" id="KW-0963">Cytoplasm</keyword>
<dbReference type="GO" id="GO:0005737">
    <property type="term" value="C:cytoplasm"/>
    <property type="evidence" value="ECO:0007669"/>
    <property type="project" value="UniProtKB-SubCell"/>
</dbReference>
<evidence type="ECO:0000256" key="2">
    <source>
        <dbReference type="ARBA" id="ARBA00004191"/>
    </source>
</evidence>
<keyword evidence="6" id="KW-0134">Cell wall</keyword>
<evidence type="ECO:0000256" key="6">
    <source>
        <dbReference type="ARBA" id="ARBA00022512"/>
    </source>
</evidence>
<evidence type="ECO:0000256" key="11">
    <source>
        <dbReference type="RuleBase" id="RU003968"/>
    </source>
</evidence>
<name>A0A8J8W515_9EURO</name>
<evidence type="ECO:0000256" key="4">
    <source>
        <dbReference type="ARBA" id="ARBA00010790"/>
    </source>
</evidence>
<reference evidence="14" key="1">
    <citation type="journal article" date="2020" name="Front. Microbiol.">
        <title>Gene regulatory networks of Penicillium echinulatum 2HH and Penicillium oxalicum 114-2 inferred by a computational biology approach.</title>
        <authorList>
            <person name="Lenz A.R."/>
            <person name="Galan-Vasquez E."/>
            <person name="Balbinot E."/>
            <person name="De Abreu F.P."/>
            <person name="De Oliveira N.S."/>
            <person name="Da Rosa L.O."/>
            <person name="De Avila E Silva S."/>
            <person name="Camassola M."/>
            <person name="Dillon A.J.P."/>
            <person name="Perez-Rueda E."/>
        </authorList>
    </citation>
    <scope>NUCLEOTIDE SEQUENCE</scope>
    <source>
        <strain evidence="14">S1M29</strain>
    </source>
</reference>
<evidence type="ECO:0000256" key="5">
    <source>
        <dbReference type="ARBA" id="ARBA00022490"/>
    </source>
</evidence>
<sequence>MASSDPPSIVDYIIVGGGTAGLVLAARLSENPNVHVLVLESGPDRSKDELVQSPNTWRALSGSGLDWKVKMAPESCLNNRVLDHPAGRVLGGSSAINGMAYVPPSPDGINAWAKLGNTDWTWKSLEPYLQKSVTLHVPDGVHDPDSNHDEVDGRQIAANGPVQLSHPTPKKDASRAFSSAWFNALESQGYFYMASLIPEEQTLGTHVIMATIDPASGLRSGADRGYESLVSSSSNVTILTDVTVRKINFDTGGELDAIATSVEAVKDGKTSIFKASKEVVLAAGAFHTPKLLELSGIGQKERLQRCGISIVFESSGVGENLQNHLMCPIRVPLKEPLAAKEFFPGMKAFALVRIETEELKAINALYEDSFQGPAGQAIRSLIEDPGNATACIILSMAAPGLAVFVPIIAHPLSRGSCHIESSDADAQPTIQAGLGSKDIDLEVLARHVQHCHKLLHSPHLQPFVKESAPDMNVRSIVEDLRNTAQPAHHACGTAAMLPKEMGGVVDQRLVVYGTRNLRVVDASIFPLIPHANPLATVYAVAERAADLIKEDSGRTDS</sequence>
<protein>
    <submittedName>
        <fullName evidence="14">Glucose-methanol-choline oxidoreductase</fullName>
        <ecNumber evidence="14">1.1.99.-</ecNumber>
    </submittedName>
</protein>
<dbReference type="InterPro" id="IPR000172">
    <property type="entry name" value="GMC_OxRdtase_N"/>
</dbReference>
<keyword evidence="6" id="KW-0964">Secreted</keyword>
<gene>
    <name evidence="14" type="ORF">PECM_002681</name>
</gene>
<dbReference type="InterPro" id="IPR012132">
    <property type="entry name" value="GMC_OxRdtase"/>
</dbReference>
<dbReference type="SUPFAM" id="SSF54373">
    <property type="entry name" value="FAD-linked reductases, C-terminal domain"/>
    <property type="match status" value="1"/>
</dbReference>
<evidence type="ECO:0000256" key="8">
    <source>
        <dbReference type="ARBA" id="ARBA00022827"/>
    </source>
</evidence>
<dbReference type="InterPro" id="IPR007867">
    <property type="entry name" value="GMC_OxRtase_C"/>
</dbReference>
<dbReference type="EC" id="1.1.99.-" evidence="14"/>
<evidence type="ECO:0000256" key="1">
    <source>
        <dbReference type="ARBA" id="ARBA00001974"/>
    </source>
</evidence>
<keyword evidence="9 14" id="KW-0560">Oxidoreductase</keyword>
<dbReference type="EMBL" id="WIWV01000017">
    <property type="protein sequence ID" value="KAF7718296.1"/>
    <property type="molecule type" value="Genomic_DNA"/>
</dbReference>
<dbReference type="SUPFAM" id="SSF51905">
    <property type="entry name" value="FAD/NAD(P)-binding domain"/>
    <property type="match status" value="1"/>
</dbReference>
<feature type="binding site" evidence="10">
    <location>
        <position position="244"/>
    </location>
    <ligand>
        <name>FAD</name>
        <dbReference type="ChEBI" id="CHEBI:57692"/>
    </ligand>
</feature>
<keyword evidence="8 10" id="KW-0274">FAD</keyword>
<comment type="caution">
    <text evidence="14">The sequence shown here is derived from an EMBL/GenBank/DDBJ whole genome shotgun (WGS) entry which is preliminary data.</text>
</comment>
<feature type="domain" description="Glucose-methanol-choline oxidoreductase N-terminal" evidence="13">
    <location>
        <begin position="284"/>
        <end position="298"/>
    </location>
</feature>
<feature type="binding site" evidence="10">
    <location>
        <position position="89"/>
    </location>
    <ligand>
        <name>FAD</name>
        <dbReference type="ChEBI" id="CHEBI:57692"/>
    </ligand>
</feature>
<dbReference type="Gene3D" id="3.30.560.10">
    <property type="entry name" value="Glucose Oxidase, domain 3"/>
    <property type="match status" value="1"/>
</dbReference>
<organism evidence="14 15">
    <name type="scientific">Penicillium ucsense</name>
    <dbReference type="NCBI Taxonomy" id="2839758"/>
    <lineage>
        <taxon>Eukaryota</taxon>
        <taxon>Fungi</taxon>
        <taxon>Dikarya</taxon>
        <taxon>Ascomycota</taxon>
        <taxon>Pezizomycotina</taxon>
        <taxon>Eurotiomycetes</taxon>
        <taxon>Eurotiomycetidae</taxon>
        <taxon>Eurotiales</taxon>
        <taxon>Aspergillaceae</taxon>
        <taxon>Penicillium</taxon>
    </lineage>
</organism>
<dbReference type="PROSITE" id="PS00623">
    <property type="entry name" value="GMC_OXRED_1"/>
    <property type="match status" value="1"/>
</dbReference>
<evidence type="ECO:0000259" key="13">
    <source>
        <dbReference type="PROSITE" id="PS00624"/>
    </source>
</evidence>
<dbReference type="PANTHER" id="PTHR11552">
    <property type="entry name" value="GLUCOSE-METHANOL-CHOLINE GMC OXIDOREDUCTASE"/>
    <property type="match status" value="1"/>
</dbReference>
<keyword evidence="15" id="KW-1185">Reference proteome</keyword>
<dbReference type="GO" id="GO:0016614">
    <property type="term" value="F:oxidoreductase activity, acting on CH-OH group of donors"/>
    <property type="evidence" value="ECO:0007669"/>
    <property type="project" value="InterPro"/>
</dbReference>